<dbReference type="Gene3D" id="3.40.640.10">
    <property type="entry name" value="Type I PLP-dependent aspartate aminotransferase-like (Major domain)"/>
    <property type="match status" value="1"/>
</dbReference>
<keyword evidence="8" id="KW-0808">Transferase</keyword>
<dbReference type="KEGG" id="kqi:F1D05_12425"/>
<dbReference type="PROSITE" id="PS50949">
    <property type="entry name" value="HTH_GNTR"/>
    <property type="match status" value="1"/>
</dbReference>
<dbReference type="EMBL" id="CP043661">
    <property type="protein sequence ID" value="QNE18563.1"/>
    <property type="molecule type" value="Genomic_DNA"/>
</dbReference>
<dbReference type="Gene3D" id="3.90.1150.10">
    <property type="entry name" value="Aspartate Aminotransferase, domain 1"/>
    <property type="match status" value="1"/>
</dbReference>
<reference evidence="9" key="1">
    <citation type="submission" date="2019-09" db="EMBL/GenBank/DDBJ databases">
        <title>Antimicrobial potential of Antarctic Bacteria.</title>
        <authorList>
            <person name="Benaud N."/>
            <person name="Edwards R.J."/>
            <person name="Ferrari B.C."/>
        </authorList>
    </citation>
    <scope>NUCLEOTIDE SEQUENCE [LARGE SCALE GENOMIC DNA]</scope>
    <source>
        <strain evidence="9">SPB151</strain>
    </source>
</reference>
<dbReference type="PANTHER" id="PTHR46577">
    <property type="entry name" value="HTH-TYPE TRANSCRIPTIONAL REGULATORY PROTEIN GABR"/>
    <property type="match status" value="1"/>
</dbReference>
<dbReference type="AlphaFoldDB" id="A0A7G6WX48"/>
<dbReference type="InterPro" id="IPR051446">
    <property type="entry name" value="HTH_trans_reg/aminotransferase"/>
</dbReference>
<dbReference type="GO" id="GO:0008483">
    <property type="term" value="F:transaminase activity"/>
    <property type="evidence" value="ECO:0007669"/>
    <property type="project" value="UniProtKB-KW"/>
</dbReference>
<dbReference type="InterPro" id="IPR036390">
    <property type="entry name" value="WH_DNA-bd_sf"/>
</dbReference>
<evidence type="ECO:0000256" key="2">
    <source>
        <dbReference type="ARBA" id="ARBA00022898"/>
    </source>
</evidence>
<dbReference type="InterPro" id="IPR000524">
    <property type="entry name" value="Tscrpt_reg_HTH_GntR"/>
</dbReference>
<evidence type="ECO:0000256" key="4">
    <source>
        <dbReference type="ARBA" id="ARBA00023125"/>
    </source>
</evidence>
<dbReference type="GO" id="GO:0030170">
    <property type="term" value="F:pyridoxal phosphate binding"/>
    <property type="evidence" value="ECO:0007669"/>
    <property type="project" value="InterPro"/>
</dbReference>
<evidence type="ECO:0000256" key="5">
    <source>
        <dbReference type="ARBA" id="ARBA00023163"/>
    </source>
</evidence>
<evidence type="ECO:0000313" key="9">
    <source>
        <dbReference type="Proteomes" id="UP000515563"/>
    </source>
</evidence>
<dbReference type="GO" id="GO:0003700">
    <property type="term" value="F:DNA-binding transcription factor activity"/>
    <property type="evidence" value="ECO:0007669"/>
    <property type="project" value="InterPro"/>
</dbReference>
<evidence type="ECO:0000259" key="7">
    <source>
        <dbReference type="PROSITE" id="PS50949"/>
    </source>
</evidence>
<keyword evidence="3" id="KW-0805">Transcription regulation</keyword>
<dbReference type="PRINTS" id="PR00035">
    <property type="entry name" value="HTHGNTR"/>
</dbReference>
<dbReference type="Gene3D" id="1.10.10.10">
    <property type="entry name" value="Winged helix-like DNA-binding domain superfamily/Winged helix DNA-binding domain"/>
    <property type="match status" value="1"/>
</dbReference>
<dbReference type="InterPro" id="IPR004839">
    <property type="entry name" value="Aminotransferase_I/II_large"/>
</dbReference>
<dbReference type="Pfam" id="PF00392">
    <property type="entry name" value="GntR"/>
    <property type="match status" value="1"/>
</dbReference>
<evidence type="ECO:0000256" key="6">
    <source>
        <dbReference type="SAM" id="MobiDB-lite"/>
    </source>
</evidence>
<dbReference type="InterPro" id="IPR036388">
    <property type="entry name" value="WH-like_DNA-bd_sf"/>
</dbReference>
<dbReference type="Proteomes" id="UP000515563">
    <property type="component" value="Chromosome"/>
</dbReference>
<dbReference type="InterPro" id="IPR015424">
    <property type="entry name" value="PyrdxlP-dep_Trfase"/>
</dbReference>
<organism evidence="8 9">
    <name type="scientific">Kribbella qitaiheensis</name>
    <dbReference type="NCBI Taxonomy" id="1544730"/>
    <lineage>
        <taxon>Bacteria</taxon>
        <taxon>Bacillati</taxon>
        <taxon>Actinomycetota</taxon>
        <taxon>Actinomycetes</taxon>
        <taxon>Propionibacteriales</taxon>
        <taxon>Kribbellaceae</taxon>
        <taxon>Kribbella</taxon>
    </lineage>
</organism>
<dbReference type="InterPro" id="IPR015422">
    <property type="entry name" value="PyrdxlP-dep_Trfase_small"/>
</dbReference>
<evidence type="ECO:0000256" key="3">
    <source>
        <dbReference type="ARBA" id="ARBA00023015"/>
    </source>
</evidence>
<dbReference type="InterPro" id="IPR015421">
    <property type="entry name" value="PyrdxlP-dep_Trfase_major"/>
</dbReference>
<proteinExistence type="inferred from homology"/>
<keyword evidence="4" id="KW-0238">DNA-binding</keyword>
<evidence type="ECO:0000313" key="8">
    <source>
        <dbReference type="EMBL" id="QNE18563.1"/>
    </source>
</evidence>
<feature type="region of interest" description="Disordered" evidence="6">
    <location>
        <begin position="80"/>
        <end position="101"/>
    </location>
</feature>
<protein>
    <submittedName>
        <fullName evidence="8">PLP-dependent aminotransferase family protein</fullName>
    </submittedName>
</protein>
<dbReference type="RefSeq" id="WP_185447800.1">
    <property type="nucleotide sequence ID" value="NZ_CP043661.1"/>
</dbReference>
<dbReference type="GO" id="GO:0003677">
    <property type="term" value="F:DNA binding"/>
    <property type="evidence" value="ECO:0007669"/>
    <property type="project" value="UniProtKB-KW"/>
</dbReference>
<dbReference type="SUPFAM" id="SSF46785">
    <property type="entry name" value="Winged helix' DNA-binding domain"/>
    <property type="match status" value="1"/>
</dbReference>
<keyword evidence="8" id="KW-0032">Aminotransferase</keyword>
<sequence length="479" mass="50646">MTGRHVPASTLSGLLGGWSDASGPAYRSLADRLRLLIADGRIMPGARVPSERELTDALGVSRTTVASAYRELRDRGYLTSRRGSGSVTSLPSKIEPEPGRHHAPGIDTVGLYDFTCAASPAVPGISTAVAEALEDLPGHLATPGYHPQGLPELRAAIAASYEDRGLPTSADQIIVTAGALAATSIVIRAMTQIGDRVLTESPTHPNSVDAIRRSGCRVVAVPMSPGGWDLPLLEATIRQTSPRAAWMVADFQNPTGRLMSAADRQRLAIAFARARTTAIVDETLFELSLDGQEMPPPFALFDPASVITVGSVSKSFWGGLRIGWIRAPEALVARILDARGSLDLGAPVLEQLVVCRLLGDRAAVLAERRPGLAMQRDALAAALRTTLPSWRFDVPGGGLSLWCELPEPVGSSLVGVAQRNGVLLVAGSRFSPDGGLESFLRLPYTLDADTLRDAVQRLADSYEGLAAGPPPRRTAAMIA</sequence>
<dbReference type="PANTHER" id="PTHR46577:SF1">
    <property type="entry name" value="HTH-TYPE TRANSCRIPTIONAL REGULATORY PROTEIN GABR"/>
    <property type="match status" value="1"/>
</dbReference>
<keyword evidence="2" id="KW-0663">Pyridoxal phosphate</keyword>
<name>A0A7G6WX48_9ACTN</name>
<dbReference type="Pfam" id="PF00155">
    <property type="entry name" value="Aminotran_1_2"/>
    <property type="match status" value="1"/>
</dbReference>
<feature type="domain" description="HTH gntR-type" evidence="7">
    <location>
        <begin position="23"/>
        <end position="91"/>
    </location>
</feature>
<evidence type="ECO:0000256" key="1">
    <source>
        <dbReference type="ARBA" id="ARBA00005384"/>
    </source>
</evidence>
<dbReference type="CDD" id="cd07377">
    <property type="entry name" value="WHTH_GntR"/>
    <property type="match status" value="1"/>
</dbReference>
<reference evidence="8 9" key="2">
    <citation type="journal article" date="2020" name="Microbiol. Resour. Announc.">
        <title>Antarctic desert soil bacteria exhibit high novel natural product potential, evaluated through long-read genome sequencing and comparative genomics.</title>
        <authorList>
            <person name="Benaud N."/>
            <person name="Edwards R.J."/>
            <person name="Amos T.G."/>
            <person name="D'Agostino P.M."/>
            <person name="Gutierrez-Chavez C."/>
            <person name="Montgomery K."/>
            <person name="Nicetic I."/>
            <person name="Ferrari B.C."/>
        </authorList>
    </citation>
    <scope>NUCLEOTIDE SEQUENCE [LARGE SCALE GENOMIC DNA]</scope>
    <source>
        <strain evidence="8 9">SPB151</strain>
    </source>
</reference>
<gene>
    <name evidence="8" type="ORF">F1D05_12425</name>
</gene>
<keyword evidence="9" id="KW-1185">Reference proteome</keyword>
<dbReference type="CDD" id="cd00609">
    <property type="entry name" value="AAT_like"/>
    <property type="match status" value="1"/>
</dbReference>
<accession>A0A7G6WX48</accession>
<feature type="compositionally biased region" description="Polar residues" evidence="6">
    <location>
        <begin position="81"/>
        <end position="91"/>
    </location>
</feature>
<dbReference type="SMART" id="SM00345">
    <property type="entry name" value="HTH_GNTR"/>
    <property type="match status" value="1"/>
</dbReference>
<comment type="similarity">
    <text evidence="1">In the C-terminal section; belongs to the class-I pyridoxal-phosphate-dependent aminotransferase family.</text>
</comment>
<dbReference type="SUPFAM" id="SSF53383">
    <property type="entry name" value="PLP-dependent transferases"/>
    <property type="match status" value="1"/>
</dbReference>
<keyword evidence="5" id="KW-0804">Transcription</keyword>